<protein>
    <recommendedName>
        <fullName evidence="2">PDZ domain-containing protein</fullName>
    </recommendedName>
</protein>
<reference evidence="4" key="3">
    <citation type="submission" date="2016-03" db="UniProtKB">
        <authorList>
            <consortium name="EnsemblProtists"/>
        </authorList>
    </citation>
    <scope>IDENTIFICATION</scope>
</reference>
<dbReference type="InterPro" id="IPR041489">
    <property type="entry name" value="PDZ_6"/>
</dbReference>
<dbReference type="Gene3D" id="2.30.42.10">
    <property type="match status" value="1"/>
</dbReference>
<dbReference type="Proteomes" id="UP000011087">
    <property type="component" value="Unassembled WGS sequence"/>
</dbReference>
<evidence type="ECO:0000313" key="3">
    <source>
        <dbReference type="EMBL" id="EKX55315.1"/>
    </source>
</evidence>
<dbReference type="KEGG" id="gtt:GUITHDRAFT_131545"/>
<dbReference type="SMART" id="SM00228">
    <property type="entry name" value="PDZ"/>
    <property type="match status" value="1"/>
</dbReference>
<dbReference type="EMBL" id="JH992965">
    <property type="protein sequence ID" value="EKX55315.1"/>
    <property type="molecule type" value="Genomic_DNA"/>
</dbReference>
<name>L1K4E4_GUITC</name>
<dbReference type="PaxDb" id="55529-EKX55315"/>
<dbReference type="SUPFAM" id="SSF50156">
    <property type="entry name" value="PDZ domain-like"/>
    <property type="match status" value="1"/>
</dbReference>
<proteinExistence type="predicted"/>
<dbReference type="GeneID" id="17311929"/>
<dbReference type="Pfam" id="PF17820">
    <property type="entry name" value="PDZ_6"/>
    <property type="match status" value="1"/>
</dbReference>
<gene>
    <name evidence="3" type="ORF">GUITHDRAFT_131545</name>
</gene>
<dbReference type="HOGENOM" id="CLU_884096_0_0_1"/>
<reference evidence="5" key="2">
    <citation type="submission" date="2012-11" db="EMBL/GenBank/DDBJ databases">
        <authorList>
            <person name="Kuo A."/>
            <person name="Curtis B.A."/>
            <person name="Tanifuji G."/>
            <person name="Burki F."/>
            <person name="Gruber A."/>
            <person name="Irimia M."/>
            <person name="Maruyama S."/>
            <person name="Arias M.C."/>
            <person name="Ball S.G."/>
            <person name="Gile G.H."/>
            <person name="Hirakawa Y."/>
            <person name="Hopkins J.F."/>
            <person name="Rensing S.A."/>
            <person name="Schmutz J."/>
            <person name="Symeonidi A."/>
            <person name="Elias M."/>
            <person name="Eveleigh R.J."/>
            <person name="Herman E.K."/>
            <person name="Klute M.J."/>
            <person name="Nakayama T."/>
            <person name="Obornik M."/>
            <person name="Reyes-Prieto A."/>
            <person name="Armbrust E.V."/>
            <person name="Aves S.J."/>
            <person name="Beiko R.G."/>
            <person name="Coutinho P."/>
            <person name="Dacks J.B."/>
            <person name="Durnford D.G."/>
            <person name="Fast N.M."/>
            <person name="Green B.R."/>
            <person name="Grisdale C."/>
            <person name="Hempe F."/>
            <person name="Henrissat B."/>
            <person name="Hoppner M.P."/>
            <person name="Ishida K.-I."/>
            <person name="Kim E."/>
            <person name="Koreny L."/>
            <person name="Kroth P.G."/>
            <person name="Liu Y."/>
            <person name="Malik S.-B."/>
            <person name="Maier U.G."/>
            <person name="McRose D."/>
            <person name="Mock T."/>
            <person name="Neilson J.A."/>
            <person name="Onodera N.T."/>
            <person name="Poole A.M."/>
            <person name="Pritham E.J."/>
            <person name="Richards T.A."/>
            <person name="Rocap G."/>
            <person name="Roy S.W."/>
            <person name="Sarai C."/>
            <person name="Schaack S."/>
            <person name="Shirato S."/>
            <person name="Slamovits C.H."/>
            <person name="Spencer D.F."/>
            <person name="Suzuki S."/>
            <person name="Worden A.Z."/>
            <person name="Zauner S."/>
            <person name="Barry K."/>
            <person name="Bell C."/>
            <person name="Bharti A.K."/>
            <person name="Crow J.A."/>
            <person name="Grimwood J."/>
            <person name="Kramer R."/>
            <person name="Lindquist E."/>
            <person name="Lucas S."/>
            <person name="Salamov A."/>
            <person name="McFadden G.I."/>
            <person name="Lane C.E."/>
            <person name="Keeling P.J."/>
            <person name="Gray M.W."/>
            <person name="Grigoriev I.V."/>
            <person name="Archibald J.M."/>
        </authorList>
    </citation>
    <scope>NUCLEOTIDE SEQUENCE</scope>
    <source>
        <strain evidence="5">CCMP2712</strain>
    </source>
</reference>
<sequence>MRPCGDRAMLCNSIDSQERRHFRAQAQTSQRVEERSIPRKGQAAETAAGLAGPRRGCEHQGTAVYVANIVPGGSADRSGVIRVNDVIVKVDDEDVQGQPLSTLRNLILGKQGSYVVLAFRRMTGNELYYFDAELLRGTPEYFESLKKSQVRQQEAEIHQLKQANNVIRSSGQGSAVQSVNLLEKLKHELLSKSEEATRLEEQLKSQLGDQPHLELDSDIAELKKQIHTAEVPRGEREVEMKSVEEKIEQEQASWKHEKSRMEKQLAELKRSRENLVGSKQKEKLANEEQKHEFEEDKAKARAGYELVKKIIAGVG</sequence>
<feature type="region of interest" description="Disordered" evidence="1">
    <location>
        <begin position="272"/>
        <end position="297"/>
    </location>
</feature>
<dbReference type="RefSeq" id="XP_005842295.1">
    <property type="nucleotide sequence ID" value="XM_005842238.1"/>
</dbReference>
<dbReference type="PROSITE" id="PS50106">
    <property type="entry name" value="PDZ"/>
    <property type="match status" value="1"/>
</dbReference>
<keyword evidence="5" id="KW-1185">Reference proteome</keyword>
<dbReference type="InterPro" id="IPR001478">
    <property type="entry name" value="PDZ"/>
</dbReference>
<evidence type="ECO:0000259" key="2">
    <source>
        <dbReference type="PROSITE" id="PS50106"/>
    </source>
</evidence>
<dbReference type="AlphaFoldDB" id="L1K4E4"/>
<evidence type="ECO:0000256" key="1">
    <source>
        <dbReference type="SAM" id="MobiDB-lite"/>
    </source>
</evidence>
<feature type="domain" description="PDZ" evidence="2">
    <location>
        <begin position="34"/>
        <end position="107"/>
    </location>
</feature>
<reference evidence="3 5" key="1">
    <citation type="journal article" date="2012" name="Nature">
        <title>Algal genomes reveal evolutionary mosaicism and the fate of nucleomorphs.</title>
        <authorList>
            <consortium name="DOE Joint Genome Institute"/>
            <person name="Curtis B.A."/>
            <person name="Tanifuji G."/>
            <person name="Burki F."/>
            <person name="Gruber A."/>
            <person name="Irimia M."/>
            <person name="Maruyama S."/>
            <person name="Arias M.C."/>
            <person name="Ball S.G."/>
            <person name="Gile G.H."/>
            <person name="Hirakawa Y."/>
            <person name="Hopkins J.F."/>
            <person name="Kuo A."/>
            <person name="Rensing S.A."/>
            <person name="Schmutz J."/>
            <person name="Symeonidi A."/>
            <person name="Elias M."/>
            <person name="Eveleigh R.J."/>
            <person name="Herman E.K."/>
            <person name="Klute M.J."/>
            <person name="Nakayama T."/>
            <person name="Obornik M."/>
            <person name="Reyes-Prieto A."/>
            <person name="Armbrust E.V."/>
            <person name="Aves S.J."/>
            <person name="Beiko R.G."/>
            <person name="Coutinho P."/>
            <person name="Dacks J.B."/>
            <person name="Durnford D.G."/>
            <person name="Fast N.M."/>
            <person name="Green B.R."/>
            <person name="Grisdale C.J."/>
            <person name="Hempel F."/>
            <person name="Henrissat B."/>
            <person name="Hoppner M.P."/>
            <person name="Ishida K."/>
            <person name="Kim E."/>
            <person name="Koreny L."/>
            <person name="Kroth P.G."/>
            <person name="Liu Y."/>
            <person name="Malik S.B."/>
            <person name="Maier U.G."/>
            <person name="McRose D."/>
            <person name="Mock T."/>
            <person name="Neilson J.A."/>
            <person name="Onodera N.T."/>
            <person name="Poole A.M."/>
            <person name="Pritham E.J."/>
            <person name="Richards T.A."/>
            <person name="Rocap G."/>
            <person name="Roy S.W."/>
            <person name="Sarai C."/>
            <person name="Schaack S."/>
            <person name="Shirato S."/>
            <person name="Slamovits C.H."/>
            <person name="Spencer D.F."/>
            <person name="Suzuki S."/>
            <person name="Worden A.Z."/>
            <person name="Zauner S."/>
            <person name="Barry K."/>
            <person name="Bell C."/>
            <person name="Bharti A.K."/>
            <person name="Crow J.A."/>
            <person name="Grimwood J."/>
            <person name="Kramer R."/>
            <person name="Lindquist E."/>
            <person name="Lucas S."/>
            <person name="Salamov A."/>
            <person name="McFadden G.I."/>
            <person name="Lane C.E."/>
            <person name="Keeling P.J."/>
            <person name="Gray M.W."/>
            <person name="Grigoriev I.V."/>
            <person name="Archibald J.M."/>
        </authorList>
    </citation>
    <scope>NUCLEOTIDE SEQUENCE</scope>
    <source>
        <strain evidence="3 5">CCMP2712</strain>
    </source>
</reference>
<dbReference type="EnsemblProtists" id="EKX55315">
    <property type="protein sequence ID" value="EKX55315"/>
    <property type="gene ID" value="GUITHDRAFT_131545"/>
</dbReference>
<evidence type="ECO:0000313" key="5">
    <source>
        <dbReference type="Proteomes" id="UP000011087"/>
    </source>
</evidence>
<evidence type="ECO:0000313" key="4">
    <source>
        <dbReference type="EnsemblProtists" id="EKX55315"/>
    </source>
</evidence>
<dbReference type="InterPro" id="IPR036034">
    <property type="entry name" value="PDZ_sf"/>
</dbReference>
<feature type="region of interest" description="Disordered" evidence="1">
    <location>
        <begin position="19"/>
        <end position="42"/>
    </location>
</feature>
<accession>L1K4E4</accession>
<organism evidence="3">
    <name type="scientific">Guillardia theta (strain CCMP2712)</name>
    <name type="common">Cryptophyte</name>
    <dbReference type="NCBI Taxonomy" id="905079"/>
    <lineage>
        <taxon>Eukaryota</taxon>
        <taxon>Cryptophyceae</taxon>
        <taxon>Pyrenomonadales</taxon>
        <taxon>Geminigeraceae</taxon>
        <taxon>Guillardia</taxon>
    </lineage>
</organism>
<dbReference type="OrthoDB" id="10056216at2759"/>